<sequence>MVGISASTGAPEYDGRTATVTGSSISGRLDVGRPHRGREIADLRADICLTFSLTLSDSVLTGKL</sequence>
<protein>
    <submittedName>
        <fullName evidence="1">Uncharacterized protein</fullName>
    </submittedName>
</protein>
<dbReference type="EMBL" id="MU274902">
    <property type="protein sequence ID" value="KAI0093244.1"/>
    <property type="molecule type" value="Genomic_DNA"/>
</dbReference>
<organism evidence="1 2">
    <name type="scientific">Irpex rosettiformis</name>
    <dbReference type="NCBI Taxonomy" id="378272"/>
    <lineage>
        <taxon>Eukaryota</taxon>
        <taxon>Fungi</taxon>
        <taxon>Dikarya</taxon>
        <taxon>Basidiomycota</taxon>
        <taxon>Agaricomycotina</taxon>
        <taxon>Agaricomycetes</taxon>
        <taxon>Polyporales</taxon>
        <taxon>Irpicaceae</taxon>
        <taxon>Irpex</taxon>
    </lineage>
</organism>
<evidence type="ECO:0000313" key="1">
    <source>
        <dbReference type="EMBL" id="KAI0093244.1"/>
    </source>
</evidence>
<gene>
    <name evidence="1" type="ORF">BDY19DRAFT_416921</name>
</gene>
<reference evidence="1" key="1">
    <citation type="journal article" date="2021" name="Environ. Microbiol.">
        <title>Gene family expansions and transcriptome signatures uncover fungal adaptations to wood decay.</title>
        <authorList>
            <person name="Hage H."/>
            <person name="Miyauchi S."/>
            <person name="Viragh M."/>
            <person name="Drula E."/>
            <person name="Min B."/>
            <person name="Chaduli D."/>
            <person name="Navarro D."/>
            <person name="Favel A."/>
            <person name="Norest M."/>
            <person name="Lesage-Meessen L."/>
            <person name="Balint B."/>
            <person name="Merenyi Z."/>
            <person name="de Eugenio L."/>
            <person name="Morin E."/>
            <person name="Martinez A.T."/>
            <person name="Baldrian P."/>
            <person name="Stursova M."/>
            <person name="Martinez M.J."/>
            <person name="Novotny C."/>
            <person name="Magnuson J.K."/>
            <person name="Spatafora J.W."/>
            <person name="Maurice S."/>
            <person name="Pangilinan J."/>
            <person name="Andreopoulos W."/>
            <person name="LaButti K."/>
            <person name="Hundley H."/>
            <person name="Na H."/>
            <person name="Kuo A."/>
            <person name="Barry K."/>
            <person name="Lipzen A."/>
            <person name="Henrissat B."/>
            <person name="Riley R."/>
            <person name="Ahrendt S."/>
            <person name="Nagy L.G."/>
            <person name="Grigoriev I.V."/>
            <person name="Martin F."/>
            <person name="Rosso M.N."/>
        </authorList>
    </citation>
    <scope>NUCLEOTIDE SEQUENCE</scope>
    <source>
        <strain evidence="1">CBS 384.51</strain>
    </source>
</reference>
<comment type="caution">
    <text evidence="1">The sequence shown here is derived from an EMBL/GenBank/DDBJ whole genome shotgun (WGS) entry which is preliminary data.</text>
</comment>
<proteinExistence type="predicted"/>
<keyword evidence="2" id="KW-1185">Reference proteome</keyword>
<dbReference type="Proteomes" id="UP001055072">
    <property type="component" value="Unassembled WGS sequence"/>
</dbReference>
<evidence type="ECO:0000313" key="2">
    <source>
        <dbReference type="Proteomes" id="UP001055072"/>
    </source>
</evidence>
<name>A0ACB8UG34_9APHY</name>
<accession>A0ACB8UG34</accession>